<feature type="transmembrane region" description="Helical" evidence="6">
    <location>
        <begin position="302"/>
        <end position="335"/>
    </location>
</feature>
<keyword evidence="4 6" id="KW-1133">Transmembrane helix</keyword>
<gene>
    <name evidence="7" type="ORF">CLORAM_02626</name>
</gene>
<evidence type="ECO:0000256" key="2">
    <source>
        <dbReference type="ARBA" id="ARBA00022692"/>
    </source>
</evidence>
<evidence type="ECO:0000256" key="3">
    <source>
        <dbReference type="ARBA" id="ARBA00022960"/>
    </source>
</evidence>
<dbReference type="InterPro" id="IPR001182">
    <property type="entry name" value="FtsW/RodA"/>
</dbReference>
<evidence type="ECO:0000256" key="1">
    <source>
        <dbReference type="ARBA" id="ARBA00004141"/>
    </source>
</evidence>
<dbReference type="EMBL" id="ABFX02000008">
    <property type="protein sequence ID" value="EDS17831.1"/>
    <property type="molecule type" value="Genomic_DNA"/>
</dbReference>
<keyword evidence="8" id="KW-1185">Reference proteome</keyword>
<dbReference type="GO" id="GO:0032153">
    <property type="term" value="C:cell division site"/>
    <property type="evidence" value="ECO:0007669"/>
    <property type="project" value="TreeGrafter"/>
</dbReference>
<dbReference type="GO" id="GO:0005886">
    <property type="term" value="C:plasma membrane"/>
    <property type="evidence" value="ECO:0007669"/>
    <property type="project" value="TreeGrafter"/>
</dbReference>
<feature type="transmembrane region" description="Helical" evidence="6">
    <location>
        <begin position="184"/>
        <end position="207"/>
    </location>
</feature>
<keyword evidence="5 6" id="KW-0472">Membrane</keyword>
<name>B0N7P3_9FIRM</name>
<dbReference type="InterPro" id="IPR018365">
    <property type="entry name" value="Cell_cycle_FtsW-rel_CS"/>
</dbReference>
<evidence type="ECO:0000256" key="6">
    <source>
        <dbReference type="SAM" id="Phobius"/>
    </source>
</evidence>
<comment type="subcellular location">
    <subcellularLocation>
        <location evidence="1">Membrane</location>
        <topology evidence="1">Multi-pass membrane protein</topology>
    </subcellularLocation>
</comment>
<protein>
    <submittedName>
        <fullName evidence="7">Cell cycle protein, FtsW/RodA/SpoVE family</fullName>
    </submittedName>
</protein>
<dbReference type="GO" id="GO:0008360">
    <property type="term" value="P:regulation of cell shape"/>
    <property type="evidence" value="ECO:0007669"/>
    <property type="project" value="UniProtKB-KW"/>
</dbReference>
<proteinExistence type="predicted"/>
<reference evidence="7" key="1">
    <citation type="submission" date="2007-11" db="EMBL/GenBank/DDBJ databases">
        <authorList>
            <person name="Fulton L."/>
            <person name="Clifton S."/>
            <person name="Fulton B."/>
            <person name="Xu J."/>
            <person name="Minx P."/>
            <person name="Pepin K.H."/>
            <person name="Johnson M."/>
            <person name="Thiruvilangam P."/>
            <person name="Bhonagiri V."/>
            <person name="Nash W.E."/>
            <person name="Mardis E.R."/>
            <person name="Wilson R.K."/>
        </authorList>
    </citation>
    <scope>NUCLEOTIDE SEQUENCE [LARGE SCALE GENOMIC DNA]</scope>
    <source>
        <strain evidence="7">DSM 1402</strain>
    </source>
</reference>
<evidence type="ECO:0000313" key="7">
    <source>
        <dbReference type="EMBL" id="EDS17831.1"/>
    </source>
</evidence>
<dbReference type="PROSITE" id="PS00428">
    <property type="entry name" value="FTSW_RODA_SPOVE"/>
    <property type="match status" value="1"/>
</dbReference>
<evidence type="ECO:0000256" key="4">
    <source>
        <dbReference type="ARBA" id="ARBA00022989"/>
    </source>
</evidence>
<feature type="transmembrane region" description="Helical" evidence="6">
    <location>
        <begin position="214"/>
        <end position="235"/>
    </location>
</feature>
<evidence type="ECO:0000256" key="5">
    <source>
        <dbReference type="ARBA" id="ARBA00023136"/>
    </source>
</evidence>
<dbReference type="eggNOG" id="COG0772">
    <property type="taxonomic scope" value="Bacteria"/>
</dbReference>
<feature type="transmembrane region" description="Helical" evidence="6">
    <location>
        <begin position="377"/>
        <end position="396"/>
    </location>
</feature>
<dbReference type="Pfam" id="PF01098">
    <property type="entry name" value="FTSW_RODA_SPOVE"/>
    <property type="match status" value="1"/>
</dbReference>
<feature type="transmembrane region" description="Helical" evidence="6">
    <location>
        <begin position="87"/>
        <end position="107"/>
    </location>
</feature>
<keyword evidence="2 6" id="KW-0812">Transmembrane</keyword>
<feature type="transmembrane region" description="Helical" evidence="6">
    <location>
        <begin position="347"/>
        <end position="371"/>
    </location>
</feature>
<dbReference type="PANTHER" id="PTHR30474:SF1">
    <property type="entry name" value="PEPTIDOGLYCAN GLYCOSYLTRANSFERASE MRDB"/>
    <property type="match status" value="1"/>
</dbReference>
<keyword evidence="3" id="KW-0133">Cell shape</keyword>
<sequence>MIEKTIIFIRRDFVEEKEKSVICWPLIGLLLLLCFISCLGIKSATPLITKGNPSGYWIKQLMFYGISFILMFIVYKVSNDRIYSSMWIIYGILMVLLVGLAIDHFAFTRFGIHIVPLAKWAGGATSWYNLKVFDLQPSEFMKIIMVVVMADTVDKHNNRYLVHNIHNDCLLIGKLLAISLPPCILVYLQNDAGVTMIMLASVVFVIFMSGIQAGWFIIGGIVVAIILGIGVYLFLYQHDIFASLMGGDHKLNRFYGWVDPEGTYNDQGFQLFNAMLSYGTAGLWGHGMGTAIINLPEAQTDFIFAVIALGFGFVGGGFTIAVVCVLDALLIRIGFKSKNNRDKYLTAGIFGLLIFQQVWNIGMVLGLFPITGITLPFLSYGGSSLLSYMIAMGIFLDMERQTRILEGKKRY</sequence>
<feature type="transmembrane region" description="Helical" evidence="6">
    <location>
        <begin position="56"/>
        <end position="75"/>
    </location>
</feature>
<accession>B0N7P3</accession>
<dbReference type="GO" id="GO:0051301">
    <property type="term" value="P:cell division"/>
    <property type="evidence" value="ECO:0007669"/>
    <property type="project" value="InterPro"/>
</dbReference>
<dbReference type="PANTHER" id="PTHR30474">
    <property type="entry name" value="CELL CYCLE PROTEIN"/>
    <property type="match status" value="1"/>
</dbReference>
<dbReference type="AlphaFoldDB" id="B0N7P3"/>
<dbReference type="Proteomes" id="UP000005798">
    <property type="component" value="Unassembled WGS sequence"/>
</dbReference>
<comment type="caution">
    <text evidence="7">The sequence shown here is derived from an EMBL/GenBank/DDBJ whole genome shotgun (WGS) entry which is preliminary data.</text>
</comment>
<reference evidence="7" key="2">
    <citation type="submission" date="2014-06" db="EMBL/GenBank/DDBJ databases">
        <title>Draft genome sequence of Clostridium ramosum(DSM 1402).</title>
        <authorList>
            <person name="Sudarsanam P."/>
            <person name="Ley R."/>
            <person name="Guruge J."/>
            <person name="Turnbaugh P.J."/>
            <person name="Mahowald M."/>
            <person name="Liep D."/>
            <person name="Gordon J."/>
        </authorList>
    </citation>
    <scope>NUCLEOTIDE SEQUENCE</scope>
    <source>
        <strain evidence="7">DSM 1402</strain>
    </source>
</reference>
<organism evidence="7 8">
    <name type="scientific">Thomasclavelia ramosa DSM 1402</name>
    <dbReference type="NCBI Taxonomy" id="445974"/>
    <lineage>
        <taxon>Bacteria</taxon>
        <taxon>Bacillati</taxon>
        <taxon>Bacillota</taxon>
        <taxon>Erysipelotrichia</taxon>
        <taxon>Erysipelotrichales</taxon>
        <taxon>Coprobacillaceae</taxon>
        <taxon>Thomasclavelia</taxon>
    </lineage>
</organism>
<feature type="transmembrane region" description="Helical" evidence="6">
    <location>
        <begin position="21"/>
        <end position="44"/>
    </location>
</feature>
<dbReference type="GO" id="GO:0015648">
    <property type="term" value="F:lipid-linked peptidoglycan transporter activity"/>
    <property type="evidence" value="ECO:0007669"/>
    <property type="project" value="TreeGrafter"/>
</dbReference>
<evidence type="ECO:0000313" key="8">
    <source>
        <dbReference type="Proteomes" id="UP000005798"/>
    </source>
</evidence>
<dbReference type="HOGENOM" id="CLU_029243_2_0_9"/>